<dbReference type="OrthoDB" id="2167122at2"/>
<gene>
    <name evidence="1" type="ORF">ERL59_18420</name>
</gene>
<comment type="caution">
    <text evidence="1">The sequence shown here is derived from an EMBL/GenBank/DDBJ whole genome shotgun (WGS) entry which is preliminary data.</text>
</comment>
<dbReference type="RefSeq" id="WP_160647740.1">
    <property type="nucleotide sequence ID" value="NZ_SIJB01000047.1"/>
</dbReference>
<organism evidence="1 2">
    <name type="scientific">Chengkuizengella marina</name>
    <dbReference type="NCBI Taxonomy" id="2507566"/>
    <lineage>
        <taxon>Bacteria</taxon>
        <taxon>Bacillati</taxon>
        <taxon>Bacillota</taxon>
        <taxon>Bacilli</taxon>
        <taxon>Bacillales</taxon>
        <taxon>Paenibacillaceae</taxon>
        <taxon>Chengkuizengella</taxon>
    </lineage>
</organism>
<protein>
    <submittedName>
        <fullName evidence="1">Group-specific protein</fullName>
    </submittedName>
</protein>
<dbReference type="Proteomes" id="UP000448943">
    <property type="component" value="Unassembled WGS sequence"/>
</dbReference>
<dbReference type="EMBL" id="SIJB01000047">
    <property type="protein sequence ID" value="NBI30929.1"/>
    <property type="molecule type" value="Genomic_DNA"/>
</dbReference>
<evidence type="ECO:0000313" key="1">
    <source>
        <dbReference type="EMBL" id="NBI30929.1"/>
    </source>
</evidence>
<proteinExistence type="predicted"/>
<name>A0A6N9Q7Y7_9BACL</name>
<reference evidence="1 2" key="1">
    <citation type="submission" date="2019-01" db="EMBL/GenBank/DDBJ databases">
        <title>Chengkuizengella sp. nov., isolated from deep-sea sediment of East Pacific Ocean.</title>
        <authorList>
            <person name="Yang J."/>
            <person name="Lai Q."/>
            <person name="Shao Z."/>
        </authorList>
    </citation>
    <scope>NUCLEOTIDE SEQUENCE [LARGE SCALE GENOMIC DNA]</scope>
    <source>
        <strain evidence="1 2">YPA3-1-1</strain>
    </source>
</reference>
<accession>A0A6N9Q7Y7</accession>
<evidence type="ECO:0000313" key="2">
    <source>
        <dbReference type="Proteomes" id="UP000448943"/>
    </source>
</evidence>
<keyword evidence="2" id="KW-1185">Reference proteome</keyword>
<dbReference type="AlphaFoldDB" id="A0A6N9Q7Y7"/>
<sequence>MLTVQVDKKEIQELCKQKVSEIVKEIDLEYVFWDTAELKRRTCMSWNTIQDTFFFDPRFPKRKVGHKWYFPARETRVFLVTWLEEQPY</sequence>